<dbReference type="InterPro" id="IPR013320">
    <property type="entry name" value="ConA-like_dom_sf"/>
</dbReference>
<dbReference type="InterPro" id="IPR013189">
    <property type="entry name" value="Glyco_hydro_32_C"/>
</dbReference>
<reference evidence="2" key="1">
    <citation type="submission" date="2023-07" db="EMBL/GenBank/DDBJ databases">
        <title>draft genome sequence of fig (Ficus carica).</title>
        <authorList>
            <person name="Takahashi T."/>
            <person name="Nishimura K."/>
        </authorList>
    </citation>
    <scope>NUCLEOTIDE SEQUENCE</scope>
</reference>
<gene>
    <name evidence="2" type="ORF">TIFTF001_006439</name>
</gene>
<feature type="domain" description="Glycosyl hydrolase family 32 C-terminal" evidence="1">
    <location>
        <begin position="77"/>
        <end position="154"/>
    </location>
</feature>
<dbReference type="InterPro" id="IPR050551">
    <property type="entry name" value="Fructan_Metab_Enzymes"/>
</dbReference>
<dbReference type="PANTHER" id="PTHR31953">
    <property type="entry name" value="BETA-FRUCTOFURANOSIDASE, INSOLUBLE ISOENZYME CWINV1-RELATED"/>
    <property type="match status" value="1"/>
</dbReference>
<dbReference type="Gene3D" id="2.60.120.560">
    <property type="entry name" value="Exo-inulinase, domain 1"/>
    <property type="match status" value="1"/>
</dbReference>
<evidence type="ECO:0000259" key="1">
    <source>
        <dbReference type="Pfam" id="PF08244"/>
    </source>
</evidence>
<accession>A0AA87ZNZ7</accession>
<comment type="caution">
    <text evidence="2">The sequence shown here is derived from an EMBL/GenBank/DDBJ whole genome shotgun (WGS) entry which is preliminary data.</text>
</comment>
<dbReference type="Pfam" id="PF08244">
    <property type="entry name" value="Glyco_hydro_32C"/>
    <property type="match status" value="1"/>
</dbReference>
<organism evidence="2 3">
    <name type="scientific">Ficus carica</name>
    <name type="common">Common fig</name>
    <dbReference type="NCBI Taxonomy" id="3494"/>
    <lineage>
        <taxon>Eukaryota</taxon>
        <taxon>Viridiplantae</taxon>
        <taxon>Streptophyta</taxon>
        <taxon>Embryophyta</taxon>
        <taxon>Tracheophyta</taxon>
        <taxon>Spermatophyta</taxon>
        <taxon>Magnoliopsida</taxon>
        <taxon>eudicotyledons</taxon>
        <taxon>Gunneridae</taxon>
        <taxon>Pentapetalae</taxon>
        <taxon>rosids</taxon>
        <taxon>fabids</taxon>
        <taxon>Rosales</taxon>
        <taxon>Moraceae</taxon>
        <taxon>Ficeae</taxon>
        <taxon>Ficus</taxon>
    </lineage>
</organism>
<dbReference type="Proteomes" id="UP001187192">
    <property type="component" value="Unassembled WGS sequence"/>
</dbReference>
<sequence>MRLTNNINNLIELPFTSNLTTCGCTVCAITRDVKSAFGTTLSPKQHHLRCGNFTSLKRNNEYVVLMCSDQSWSSLNQENDKTAYGAYVDVNPVHENLSLRSLIDHSKVESFDGEGKASITARVYPTLAIDDEGRLYVLNNGPEPVKISSLNAWSMETVEIK</sequence>
<name>A0AA87ZNZ7_FICCA</name>
<protein>
    <recommendedName>
        <fullName evidence="1">Glycosyl hydrolase family 32 C-terminal domain-containing protein</fullName>
    </recommendedName>
</protein>
<dbReference type="EMBL" id="BTGU01000006">
    <property type="protein sequence ID" value="GMN36964.1"/>
    <property type="molecule type" value="Genomic_DNA"/>
</dbReference>
<dbReference type="SUPFAM" id="SSF49899">
    <property type="entry name" value="Concanavalin A-like lectins/glucanases"/>
    <property type="match status" value="1"/>
</dbReference>
<evidence type="ECO:0000313" key="3">
    <source>
        <dbReference type="Proteomes" id="UP001187192"/>
    </source>
</evidence>
<proteinExistence type="predicted"/>
<keyword evidence="3" id="KW-1185">Reference proteome</keyword>
<evidence type="ECO:0000313" key="2">
    <source>
        <dbReference type="EMBL" id="GMN36964.1"/>
    </source>
</evidence>
<dbReference type="PROSITE" id="PS51257">
    <property type="entry name" value="PROKAR_LIPOPROTEIN"/>
    <property type="match status" value="1"/>
</dbReference>
<dbReference type="AlphaFoldDB" id="A0AA87ZNZ7"/>